<proteinExistence type="predicted"/>
<sequence>MGFVLNPQFAILAISLLPELIAAVAETVEAVQTNLSDAPPEEKKRAALEAACAWYDAADENLKFSEAIDAEVKGQLLPGLIEFIYKGMKHTPAQESTADDQ</sequence>
<gene>
    <name evidence="1" type="ORF">COW36_06605</name>
</gene>
<evidence type="ECO:0000313" key="1">
    <source>
        <dbReference type="EMBL" id="PIW18008.1"/>
    </source>
</evidence>
<dbReference type="Proteomes" id="UP000231019">
    <property type="component" value="Unassembled WGS sequence"/>
</dbReference>
<protein>
    <submittedName>
        <fullName evidence="1">Uncharacterized protein</fullName>
    </submittedName>
</protein>
<organism evidence="1 2">
    <name type="scientific">bacterium (Candidatus Blackallbacteria) CG17_big_fil_post_rev_8_21_14_2_50_48_46</name>
    <dbReference type="NCBI Taxonomy" id="2014261"/>
    <lineage>
        <taxon>Bacteria</taxon>
        <taxon>Candidatus Blackallbacteria</taxon>
    </lineage>
</organism>
<accession>A0A2M7G7F4</accession>
<name>A0A2M7G7F4_9BACT</name>
<dbReference type="AlphaFoldDB" id="A0A2M7G7F4"/>
<comment type="caution">
    <text evidence="1">The sequence shown here is derived from an EMBL/GenBank/DDBJ whole genome shotgun (WGS) entry which is preliminary data.</text>
</comment>
<evidence type="ECO:0000313" key="2">
    <source>
        <dbReference type="Proteomes" id="UP000231019"/>
    </source>
</evidence>
<dbReference type="EMBL" id="PFFQ01000016">
    <property type="protein sequence ID" value="PIW18008.1"/>
    <property type="molecule type" value="Genomic_DNA"/>
</dbReference>
<reference evidence="1 2" key="1">
    <citation type="submission" date="2017-09" db="EMBL/GenBank/DDBJ databases">
        <title>Depth-based differentiation of microbial function through sediment-hosted aquifers and enrichment of novel symbionts in the deep terrestrial subsurface.</title>
        <authorList>
            <person name="Probst A.J."/>
            <person name="Ladd B."/>
            <person name="Jarett J.K."/>
            <person name="Geller-Mcgrath D.E."/>
            <person name="Sieber C.M."/>
            <person name="Emerson J.B."/>
            <person name="Anantharaman K."/>
            <person name="Thomas B.C."/>
            <person name="Malmstrom R."/>
            <person name="Stieglmeier M."/>
            <person name="Klingl A."/>
            <person name="Woyke T."/>
            <person name="Ryan C.M."/>
            <person name="Banfield J.F."/>
        </authorList>
    </citation>
    <scope>NUCLEOTIDE SEQUENCE [LARGE SCALE GENOMIC DNA]</scope>
    <source>
        <strain evidence="1">CG17_big_fil_post_rev_8_21_14_2_50_48_46</strain>
    </source>
</reference>